<dbReference type="PANTHER" id="PTHR30093:SF44">
    <property type="entry name" value="TYPE II SECRETION SYSTEM CORE PROTEIN G"/>
    <property type="match status" value="1"/>
</dbReference>
<comment type="subcellular location">
    <subcellularLocation>
        <location evidence="1">Cell inner membrane</location>
        <topology evidence="1">Single-pass membrane protein</topology>
    </subcellularLocation>
</comment>
<keyword evidence="6" id="KW-0997">Cell inner membrane</keyword>
<dbReference type="PROSITE" id="PS00409">
    <property type="entry name" value="PROKAR_NTER_METHYL"/>
    <property type="match status" value="1"/>
</dbReference>
<evidence type="ECO:0000313" key="12">
    <source>
        <dbReference type="EMBL" id="MCQ8279229.1"/>
    </source>
</evidence>
<proteinExistence type="inferred from homology"/>
<name>A0ABT1W8K7_9PROT</name>
<dbReference type="Pfam" id="PF08334">
    <property type="entry name" value="T2SSG"/>
    <property type="match status" value="1"/>
</dbReference>
<evidence type="ECO:0000256" key="4">
    <source>
        <dbReference type="ARBA" id="ARBA00022475"/>
    </source>
</evidence>
<sequence length="145" mass="15866">MRKADLLNRRKNEAGFTLIELLVVIAILGLLIALVAPNVIGQLGNAKVKIARQNIELLGQNLDLYKLDVGSYPTGDQGLQALVTRPDGVENWNGPYVKSRQVPLDPWNHPYLYHNPSTREGLDYDLCSQGPSGTAGDTASQICNK</sequence>
<keyword evidence="9 10" id="KW-0472">Membrane</keyword>
<dbReference type="Proteomes" id="UP001524587">
    <property type="component" value="Unassembled WGS sequence"/>
</dbReference>
<evidence type="ECO:0000256" key="7">
    <source>
        <dbReference type="ARBA" id="ARBA00022692"/>
    </source>
</evidence>
<dbReference type="InterPro" id="IPR045584">
    <property type="entry name" value="Pilin-like"/>
</dbReference>
<evidence type="ECO:0000256" key="8">
    <source>
        <dbReference type="ARBA" id="ARBA00022989"/>
    </source>
</evidence>
<accession>A0ABT1W8K7</accession>
<reference evidence="12 13" key="1">
    <citation type="submission" date="2022-06" db="EMBL/GenBank/DDBJ databases">
        <title>Endosaccharibacter gen. nov., sp. nov., endophytic bacteria isolated from sugarcane.</title>
        <authorList>
            <person name="Pitiwittayakul N."/>
            <person name="Yukphan P."/>
            <person name="Charoenyingcharoen P."/>
            <person name="Tanasupawat S."/>
        </authorList>
    </citation>
    <scope>NUCLEOTIDE SEQUENCE [LARGE SCALE GENOMIC DNA]</scope>
    <source>
        <strain evidence="12 13">KSS8</strain>
    </source>
</reference>
<evidence type="ECO:0000256" key="9">
    <source>
        <dbReference type="ARBA" id="ARBA00023136"/>
    </source>
</evidence>
<dbReference type="InterPro" id="IPR013545">
    <property type="entry name" value="T2SS_protein-GspG_C"/>
</dbReference>
<keyword evidence="4" id="KW-1003">Cell membrane</keyword>
<feature type="domain" description="Type II secretion system protein GspG C-terminal" evidence="11">
    <location>
        <begin position="38"/>
        <end position="142"/>
    </location>
</feature>
<dbReference type="PRINTS" id="PR00813">
    <property type="entry name" value="BCTERIALGSPG"/>
</dbReference>
<dbReference type="InterPro" id="IPR000983">
    <property type="entry name" value="Bac_GSPG_pilin"/>
</dbReference>
<dbReference type="Pfam" id="PF07963">
    <property type="entry name" value="N_methyl"/>
    <property type="match status" value="1"/>
</dbReference>
<dbReference type="SUPFAM" id="SSF54523">
    <property type="entry name" value="Pili subunits"/>
    <property type="match status" value="1"/>
</dbReference>
<keyword evidence="5" id="KW-0488">Methylation</keyword>
<evidence type="ECO:0000256" key="10">
    <source>
        <dbReference type="SAM" id="Phobius"/>
    </source>
</evidence>
<dbReference type="RefSeq" id="WP_422864720.1">
    <property type="nucleotide sequence ID" value="NZ_JAMSKV010000011.1"/>
</dbReference>
<dbReference type="PANTHER" id="PTHR30093">
    <property type="entry name" value="GENERAL SECRETION PATHWAY PROTEIN G"/>
    <property type="match status" value="1"/>
</dbReference>
<comment type="similarity">
    <text evidence="2">Belongs to the GSP G family.</text>
</comment>
<comment type="caution">
    <text evidence="12">The sequence shown here is derived from an EMBL/GenBank/DDBJ whole genome shotgun (WGS) entry which is preliminary data.</text>
</comment>
<dbReference type="NCBIfam" id="TIGR01710">
    <property type="entry name" value="typeII_sec_gspG"/>
    <property type="match status" value="1"/>
</dbReference>
<protein>
    <recommendedName>
        <fullName evidence="3">Type II secretion system core protein G</fullName>
    </recommendedName>
</protein>
<evidence type="ECO:0000256" key="3">
    <source>
        <dbReference type="ARBA" id="ARBA00020042"/>
    </source>
</evidence>
<dbReference type="InterPro" id="IPR010054">
    <property type="entry name" value="Type2_sec_GspG"/>
</dbReference>
<evidence type="ECO:0000256" key="5">
    <source>
        <dbReference type="ARBA" id="ARBA00022481"/>
    </source>
</evidence>
<dbReference type="InterPro" id="IPR012902">
    <property type="entry name" value="N_methyl_site"/>
</dbReference>
<feature type="transmembrane region" description="Helical" evidence="10">
    <location>
        <begin position="21"/>
        <end position="40"/>
    </location>
</feature>
<keyword evidence="8 10" id="KW-1133">Transmembrane helix</keyword>
<evidence type="ECO:0000256" key="1">
    <source>
        <dbReference type="ARBA" id="ARBA00004377"/>
    </source>
</evidence>
<evidence type="ECO:0000259" key="11">
    <source>
        <dbReference type="Pfam" id="PF08334"/>
    </source>
</evidence>
<evidence type="ECO:0000313" key="13">
    <source>
        <dbReference type="Proteomes" id="UP001524587"/>
    </source>
</evidence>
<keyword evidence="13" id="KW-1185">Reference proteome</keyword>
<dbReference type="NCBIfam" id="TIGR02532">
    <property type="entry name" value="IV_pilin_GFxxxE"/>
    <property type="match status" value="1"/>
</dbReference>
<keyword evidence="7 10" id="KW-0812">Transmembrane</keyword>
<evidence type="ECO:0000256" key="6">
    <source>
        <dbReference type="ARBA" id="ARBA00022519"/>
    </source>
</evidence>
<gene>
    <name evidence="12" type="primary">gspG</name>
    <name evidence="12" type="ORF">NFI95_12320</name>
</gene>
<organism evidence="12 13">
    <name type="scientific">Endosaccharibacter trunci</name>
    <dbReference type="NCBI Taxonomy" id="2812733"/>
    <lineage>
        <taxon>Bacteria</taxon>
        <taxon>Pseudomonadati</taxon>
        <taxon>Pseudomonadota</taxon>
        <taxon>Alphaproteobacteria</taxon>
        <taxon>Acetobacterales</taxon>
        <taxon>Acetobacteraceae</taxon>
        <taxon>Endosaccharibacter</taxon>
    </lineage>
</organism>
<dbReference type="EMBL" id="JAMSKV010000011">
    <property type="protein sequence ID" value="MCQ8279229.1"/>
    <property type="molecule type" value="Genomic_DNA"/>
</dbReference>
<dbReference type="Gene3D" id="3.30.700.10">
    <property type="entry name" value="Glycoprotein, Type 4 Pilin"/>
    <property type="match status" value="1"/>
</dbReference>
<evidence type="ECO:0000256" key="2">
    <source>
        <dbReference type="ARBA" id="ARBA00009984"/>
    </source>
</evidence>